<dbReference type="GO" id="GO:0008168">
    <property type="term" value="F:methyltransferase activity"/>
    <property type="evidence" value="ECO:0007669"/>
    <property type="project" value="UniProtKB-KW"/>
</dbReference>
<organism evidence="5 6">
    <name type="scientific">Streptomyces morookaense</name>
    <name type="common">Streptoverticillium morookaense</name>
    <dbReference type="NCBI Taxonomy" id="1970"/>
    <lineage>
        <taxon>Bacteria</taxon>
        <taxon>Bacillati</taxon>
        <taxon>Actinomycetota</taxon>
        <taxon>Actinomycetes</taxon>
        <taxon>Kitasatosporales</taxon>
        <taxon>Streptomycetaceae</taxon>
        <taxon>Streptomyces</taxon>
    </lineage>
</organism>
<evidence type="ECO:0000259" key="4">
    <source>
        <dbReference type="Pfam" id="PF13649"/>
    </source>
</evidence>
<evidence type="ECO:0000256" key="1">
    <source>
        <dbReference type="ARBA" id="ARBA00022603"/>
    </source>
</evidence>
<dbReference type="Pfam" id="PF13649">
    <property type="entry name" value="Methyltransf_25"/>
    <property type="match status" value="1"/>
</dbReference>
<protein>
    <submittedName>
        <fullName evidence="5">Class I SAM-dependent methyltransferase</fullName>
    </submittedName>
</protein>
<evidence type="ECO:0000313" key="6">
    <source>
        <dbReference type="Proteomes" id="UP000587462"/>
    </source>
</evidence>
<feature type="domain" description="Methyltransferase" evidence="4">
    <location>
        <begin position="56"/>
        <end position="143"/>
    </location>
</feature>
<keyword evidence="6" id="KW-1185">Reference proteome</keyword>
<name>A0A7Y7BAA8_STRMO</name>
<dbReference type="GO" id="GO:0032259">
    <property type="term" value="P:methylation"/>
    <property type="evidence" value="ECO:0007669"/>
    <property type="project" value="UniProtKB-KW"/>
</dbReference>
<proteinExistence type="predicted"/>
<dbReference type="Gene3D" id="3.40.50.150">
    <property type="entry name" value="Vaccinia Virus protein VP39"/>
    <property type="match status" value="1"/>
</dbReference>
<dbReference type="PANTHER" id="PTHR44942:SF4">
    <property type="entry name" value="METHYLTRANSFERASE TYPE 11 DOMAIN-CONTAINING PROTEIN"/>
    <property type="match status" value="1"/>
</dbReference>
<dbReference type="InterPro" id="IPR051052">
    <property type="entry name" value="Diverse_substrate_MTase"/>
</dbReference>
<comment type="caution">
    <text evidence="5">The sequence shown here is derived from an EMBL/GenBank/DDBJ whole genome shotgun (WGS) entry which is preliminary data.</text>
</comment>
<evidence type="ECO:0000256" key="3">
    <source>
        <dbReference type="SAM" id="MobiDB-lite"/>
    </source>
</evidence>
<dbReference type="AlphaFoldDB" id="A0A7Y7BAA8"/>
<sequence length="272" mass="30036">MSEESTPQSEQPGEWRRRSRSFGEVAETYDAARLAYPDQLVDDILVFADLRGAPALEVGAGTGKAALAFAARGVPLTCIEPDPRMAELLKRKCAGAPVTVVAEEFETWQPDRRYGLLYSAQAWHWIAPELRWARAGEALERGGTIALFWTDWHVKDTALRAELTAAHERQHFAQRFPDEFVCSRTDGPDSWVRQELAAEDGFVDVEERTYTSAHEHSTGGFVDLLSSHSAYRIMPPGTREALFAEVTSLVDAQGGRVGLGATTRLFLARTGG</sequence>
<dbReference type="PANTHER" id="PTHR44942">
    <property type="entry name" value="METHYLTRANSF_11 DOMAIN-CONTAINING PROTEIN"/>
    <property type="match status" value="1"/>
</dbReference>
<reference evidence="5 6" key="1">
    <citation type="submission" date="2020-04" db="EMBL/GenBank/DDBJ databases">
        <title>Draft Genome Sequence of Streptomyces morookaense DSM 40503, an 8-azaguanine-producing strain.</title>
        <authorList>
            <person name="Qi J."/>
            <person name="Gao J.-M."/>
        </authorList>
    </citation>
    <scope>NUCLEOTIDE SEQUENCE [LARGE SCALE GENOMIC DNA]</scope>
    <source>
        <strain evidence="5 6">DSM 40503</strain>
    </source>
</reference>
<feature type="compositionally biased region" description="Polar residues" evidence="3">
    <location>
        <begin position="1"/>
        <end position="11"/>
    </location>
</feature>
<gene>
    <name evidence="5" type="ORF">HG542_29290</name>
</gene>
<dbReference type="InterPro" id="IPR029063">
    <property type="entry name" value="SAM-dependent_MTases_sf"/>
</dbReference>
<dbReference type="Proteomes" id="UP000587462">
    <property type="component" value="Unassembled WGS sequence"/>
</dbReference>
<accession>A0A7Y7BAA8</accession>
<dbReference type="InterPro" id="IPR041698">
    <property type="entry name" value="Methyltransf_25"/>
</dbReference>
<feature type="region of interest" description="Disordered" evidence="3">
    <location>
        <begin position="1"/>
        <end position="20"/>
    </location>
</feature>
<evidence type="ECO:0000256" key="2">
    <source>
        <dbReference type="ARBA" id="ARBA00022679"/>
    </source>
</evidence>
<dbReference type="RefSeq" id="WP_171086701.1">
    <property type="nucleotide sequence ID" value="NZ_BNBU01000009.1"/>
</dbReference>
<evidence type="ECO:0000313" key="5">
    <source>
        <dbReference type="EMBL" id="NVK81714.1"/>
    </source>
</evidence>
<dbReference type="EMBL" id="JABBXF010000090">
    <property type="protein sequence ID" value="NVK81714.1"/>
    <property type="molecule type" value="Genomic_DNA"/>
</dbReference>
<dbReference type="SUPFAM" id="SSF53335">
    <property type="entry name" value="S-adenosyl-L-methionine-dependent methyltransferases"/>
    <property type="match status" value="1"/>
</dbReference>
<dbReference type="CDD" id="cd02440">
    <property type="entry name" value="AdoMet_MTases"/>
    <property type="match status" value="1"/>
</dbReference>
<keyword evidence="2 5" id="KW-0808">Transferase</keyword>
<keyword evidence="1 5" id="KW-0489">Methyltransferase</keyword>